<gene>
    <name evidence="1" type="ORF">C1645_812334</name>
</gene>
<organism evidence="1 2">
    <name type="scientific">Glomus cerebriforme</name>
    <dbReference type="NCBI Taxonomy" id="658196"/>
    <lineage>
        <taxon>Eukaryota</taxon>
        <taxon>Fungi</taxon>
        <taxon>Fungi incertae sedis</taxon>
        <taxon>Mucoromycota</taxon>
        <taxon>Glomeromycotina</taxon>
        <taxon>Glomeromycetes</taxon>
        <taxon>Glomerales</taxon>
        <taxon>Glomeraceae</taxon>
        <taxon>Glomus</taxon>
    </lineage>
</organism>
<proteinExistence type="predicted"/>
<dbReference type="Proteomes" id="UP000265703">
    <property type="component" value="Unassembled WGS sequence"/>
</dbReference>
<evidence type="ECO:0000313" key="1">
    <source>
        <dbReference type="EMBL" id="RIA98844.1"/>
    </source>
</evidence>
<dbReference type="AlphaFoldDB" id="A0A397TVD2"/>
<comment type="caution">
    <text evidence="1">The sequence shown here is derived from an EMBL/GenBank/DDBJ whole genome shotgun (WGS) entry which is preliminary data.</text>
</comment>
<keyword evidence="2" id="KW-1185">Reference proteome</keyword>
<dbReference type="STRING" id="658196.A0A397TVD2"/>
<name>A0A397TVD2_9GLOM</name>
<accession>A0A397TVD2</accession>
<reference evidence="1 2" key="1">
    <citation type="submission" date="2018-06" db="EMBL/GenBank/DDBJ databases">
        <title>Comparative genomics reveals the genomic features of Rhizophagus irregularis, R. cerebriforme, R. diaphanum and Gigaspora rosea, and their symbiotic lifestyle signature.</title>
        <authorList>
            <person name="Morin E."/>
            <person name="San Clemente H."/>
            <person name="Chen E.C.H."/>
            <person name="De La Providencia I."/>
            <person name="Hainaut M."/>
            <person name="Kuo A."/>
            <person name="Kohler A."/>
            <person name="Murat C."/>
            <person name="Tang N."/>
            <person name="Roy S."/>
            <person name="Loubradou J."/>
            <person name="Henrissat B."/>
            <person name="Grigoriev I.V."/>
            <person name="Corradi N."/>
            <person name="Roux C."/>
            <person name="Martin F.M."/>
        </authorList>
    </citation>
    <scope>NUCLEOTIDE SEQUENCE [LARGE SCALE GENOMIC DNA]</scope>
    <source>
        <strain evidence="1 2">DAOM 227022</strain>
    </source>
</reference>
<protein>
    <submittedName>
        <fullName evidence="1">Uncharacterized protein</fullName>
    </submittedName>
</protein>
<sequence length="167" mass="19072">MCKFIYSVRTTKSEKYSRVSLKNAIISISHHLKNSKSQWNYNLLDKTNFSNFHVTLDNTLKEMKRLGINAARPYEGLTNEELKIILYNSVMSPNIKDKTESNADIHKYISMRPSNCITKEFYLGISTNISALGKKRIRGMFWKICLACSIDISGRNISNHSGCNIAI</sequence>
<evidence type="ECO:0000313" key="2">
    <source>
        <dbReference type="Proteomes" id="UP000265703"/>
    </source>
</evidence>
<dbReference type="OrthoDB" id="2444739at2759"/>
<dbReference type="EMBL" id="QKYT01000011">
    <property type="protein sequence ID" value="RIA98844.1"/>
    <property type="molecule type" value="Genomic_DNA"/>
</dbReference>